<comment type="caution">
    <text evidence="2">The sequence shown here is derived from an EMBL/GenBank/DDBJ whole genome shotgun (WGS) entry which is preliminary data.</text>
</comment>
<feature type="signal peptide" evidence="1">
    <location>
        <begin position="1"/>
        <end position="19"/>
    </location>
</feature>
<sequence>MRHIVLMLALCLVSLTGQAQSKGNIPQMLERAEKALYSSGATIVEFSSTMGDKSGKMGPTEKGMMYLQGDAFRLEMGTLTAVYLGGTLSYYDSSEATFTISRPSADELMIINPLCFLRSRAKGFAPQSLSVTSSQEVVRFTPQQKSNVKHVDATFNQGSGLPSQLIFLAKDGGRLIANIPQIKRRAAYPQSFFSLSADSYPGCEVVDLR</sequence>
<evidence type="ECO:0000313" key="2">
    <source>
        <dbReference type="EMBL" id="EKY02621.1"/>
    </source>
</evidence>
<dbReference type="AlphaFoldDB" id="L1NH16"/>
<protein>
    <recommendedName>
        <fullName evidence="4">Outer membrane lipoprotein carrier protein LolA</fullName>
    </recommendedName>
</protein>
<evidence type="ECO:0000313" key="3">
    <source>
        <dbReference type="Proteomes" id="UP000010408"/>
    </source>
</evidence>
<dbReference type="HOGENOM" id="CLU_1271330_0_0_10"/>
<organism evidence="2 3">
    <name type="scientific">Porphyromonas catoniae F0037</name>
    <dbReference type="NCBI Taxonomy" id="1127696"/>
    <lineage>
        <taxon>Bacteria</taxon>
        <taxon>Pseudomonadati</taxon>
        <taxon>Bacteroidota</taxon>
        <taxon>Bacteroidia</taxon>
        <taxon>Bacteroidales</taxon>
        <taxon>Porphyromonadaceae</taxon>
        <taxon>Porphyromonas</taxon>
    </lineage>
</organism>
<dbReference type="PATRIC" id="fig|1127696.3.peg.305"/>
<dbReference type="Proteomes" id="UP000010408">
    <property type="component" value="Unassembled WGS sequence"/>
</dbReference>
<dbReference type="CDD" id="cd16325">
    <property type="entry name" value="LolA"/>
    <property type="match status" value="1"/>
</dbReference>
<dbReference type="Gene3D" id="2.50.20.10">
    <property type="entry name" value="Lipoprotein localisation LolA/LolB/LppX"/>
    <property type="match status" value="1"/>
</dbReference>
<proteinExistence type="predicted"/>
<dbReference type="RefSeq" id="WP_005468509.1">
    <property type="nucleotide sequence ID" value="NZ_KB291042.1"/>
</dbReference>
<feature type="chain" id="PRO_5003955164" description="Outer membrane lipoprotein carrier protein LolA" evidence="1">
    <location>
        <begin position="20"/>
        <end position="209"/>
    </location>
</feature>
<gene>
    <name evidence="2" type="ORF">HMPREF9134_00357</name>
</gene>
<evidence type="ECO:0000256" key="1">
    <source>
        <dbReference type="SAM" id="SignalP"/>
    </source>
</evidence>
<keyword evidence="1" id="KW-0732">Signal</keyword>
<dbReference type="InterPro" id="IPR004564">
    <property type="entry name" value="OM_lipoprot_carrier_LolA-like"/>
</dbReference>
<accession>L1NH16</accession>
<dbReference type="EMBL" id="AMEQ01000012">
    <property type="protein sequence ID" value="EKY02621.1"/>
    <property type="molecule type" value="Genomic_DNA"/>
</dbReference>
<evidence type="ECO:0008006" key="4">
    <source>
        <dbReference type="Google" id="ProtNLM"/>
    </source>
</evidence>
<dbReference type="STRING" id="1127696.HMPREF9134_00357"/>
<reference evidence="2 3" key="1">
    <citation type="submission" date="2012-05" db="EMBL/GenBank/DDBJ databases">
        <authorList>
            <person name="Weinstock G."/>
            <person name="Sodergren E."/>
            <person name="Lobos E.A."/>
            <person name="Fulton L."/>
            <person name="Fulton R."/>
            <person name="Courtney L."/>
            <person name="Fronick C."/>
            <person name="O'Laughlin M."/>
            <person name="Godfrey J."/>
            <person name="Wilson R.M."/>
            <person name="Miner T."/>
            <person name="Farmer C."/>
            <person name="Delehaunty K."/>
            <person name="Cordes M."/>
            <person name="Minx P."/>
            <person name="Tomlinson C."/>
            <person name="Chen J."/>
            <person name="Wollam A."/>
            <person name="Pepin K.H."/>
            <person name="Bhonagiri V."/>
            <person name="Zhang X."/>
            <person name="Suruliraj S."/>
            <person name="Warren W."/>
            <person name="Mitreva M."/>
            <person name="Mardis E.R."/>
            <person name="Wilson R.K."/>
        </authorList>
    </citation>
    <scope>NUCLEOTIDE SEQUENCE [LARGE SCALE GENOMIC DNA]</scope>
    <source>
        <strain evidence="2 3">F0037</strain>
    </source>
</reference>
<name>L1NH16_9PORP</name>
<dbReference type="eggNOG" id="COG2834">
    <property type="taxonomic scope" value="Bacteria"/>
</dbReference>